<dbReference type="Proteomes" id="UP000237105">
    <property type="component" value="Unassembled WGS sequence"/>
</dbReference>
<sequence length="117" mass="13735">LLTRYKNGTKSIATYTIQVLNLNSTLGYYYFNQIISIHSRRSRKQHLATKNLAKLIRTELFENNVSSPKTNRESESIRPRHQLFKGTRITKQIVCSFPIQPQKKSNGFFILYKKKNK</sequence>
<organism evidence="1 2">
    <name type="scientific">Parasponia andersonii</name>
    <name type="common">Sponia andersonii</name>
    <dbReference type="NCBI Taxonomy" id="3476"/>
    <lineage>
        <taxon>Eukaryota</taxon>
        <taxon>Viridiplantae</taxon>
        <taxon>Streptophyta</taxon>
        <taxon>Embryophyta</taxon>
        <taxon>Tracheophyta</taxon>
        <taxon>Spermatophyta</taxon>
        <taxon>Magnoliopsida</taxon>
        <taxon>eudicotyledons</taxon>
        <taxon>Gunneridae</taxon>
        <taxon>Pentapetalae</taxon>
        <taxon>rosids</taxon>
        <taxon>fabids</taxon>
        <taxon>Rosales</taxon>
        <taxon>Cannabaceae</taxon>
        <taxon>Parasponia</taxon>
    </lineage>
</organism>
<accession>A0A2P5CZT7</accession>
<evidence type="ECO:0000313" key="2">
    <source>
        <dbReference type="Proteomes" id="UP000237105"/>
    </source>
</evidence>
<proteinExistence type="predicted"/>
<protein>
    <submittedName>
        <fullName evidence="1">Uncharacterized protein</fullName>
    </submittedName>
</protein>
<gene>
    <name evidence="1" type="ORF">PanWU01x14_109170</name>
</gene>
<dbReference type="AlphaFoldDB" id="A0A2P5CZT7"/>
<dbReference type="EMBL" id="JXTB01000079">
    <property type="protein sequence ID" value="PON66495.1"/>
    <property type="molecule type" value="Genomic_DNA"/>
</dbReference>
<evidence type="ECO:0000313" key="1">
    <source>
        <dbReference type="EMBL" id="PON66495.1"/>
    </source>
</evidence>
<keyword evidence="2" id="KW-1185">Reference proteome</keyword>
<comment type="caution">
    <text evidence="1">The sequence shown here is derived from an EMBL/GenBank/DDBJ whole genome shotgun (WGS) entry which is preliminary data.</text>
</comment>
<dbReference type="OrthoDB" id="10369916at2759"/>
<name>A0A2P5CZT7_PARAD</name>
<reference evidence="2" key="1">
    <citation type="submission" date="2016-06" db="EMBL/GenBank/DDBJ databases">
        <title>Parallel loss of symbiosis genes in relatives of nitrogen-fixing non-legume Parasponia.</title>
        <authorList>
            <person name="Van Velzen R."/>
            <person name="Holmer R."/>
            <person name="Bu F."/>
            <person name="Rutten L."/>
            <person name="Van Zeijl A."/>
            <person name="Liu W."/>
            <person name="Santuari L."/>
            <person name="Cao Q."/>
            <person name="Sharma T."/>
            <person name="Shen D."/>
            <person name="Roswanjaya Y."/>
            <person name="Wardhani T."/>
            <person name="Kalhor M.S."/>
            <person name="Jansen J."/>
            <person name="Van den Hoogen J."/>
            <person name="Gungor B."/>
            <person name="Hartog M."/>
            <person name="Hontelez J."/>
            <person name="Verver J."/>
            <person name="Yang W.-C."/>
            <person name="Schijlen E."/>
            <person name="Repin R."/>
            <person name="Schilthuizen M."/>
            <person name="Schranz E."/>
            <person name="Heidstra R."/>
            <person name="Miyata K."/>
            <person name="Fedorova E."/>
            <person name="Kohlen W."/>
            <person name="Bisseling T."/>
            <person name="Smit S."/>
            <person name="Geurts R."/>
        </authorList>
    </citation>
    <scope>NUCLEOTIDE SEQUENCE [LARGE SCALE GENOMIC DNA]</scope>
    <source>
        <strain evidence="2">cv. WU1-14</strain>
    </source>
</reference>
<feature type="non-terminal residue" evidence="1">
    <location>
        <position position="1"/>
    </location>
</feature>